<evidence type="ECO:0000256" key="3">
    <source>
        <dbReference type="ARBA" id="ARBA00023082"/>
    </source>
</evidence>
<dbReference type="SUPFAM" id="SSF88946">
    <property type="entry name" value="Sigma2 domain of RNA polymerase sigma factors"/>
    <property type="match status" value="1"/>
</dbReference>
<keyword evidence="5" id="KW-0175">Coiled coil</keyword>
<accession>A0A7W7B292</accession>
<sequence length="197" mass="23073">MNDENDTISAWLAREIVPHERDVRNWLSRRWYHVLDIEDVIQEAYCRLASLASVDHIECPRSYFFRTVHTVATDLMRRAGIVNFTSMTQIDLSNVVDSGPLADRALEAKQELERVNRLLAELSETHRRAIELRRVEGLSRRETAERLQVSEDALKKYVERGMHRILKIMAEQDERVENGEPDNVEREAEVIGKQRRH</sequence>
<dbReference type="NCBIfam" id="TIGR02937">
    <property type="entry name" value="sigma70-ECF"/>
    <property type="match status" value="1"/>
</dbReference>
<evidence type="ECO:0000259" key="7">
    <source>
        <dbReference type="Pfam" id="PF04542"/>
    </source>
</evidence>
<dbReference type="InterPro" id="IPR014284">
    <property type="entry name" value="RNA_pol_sigma-70_dom"/>
</dbReference>
<organism evidence="9 10">
    <name type="scientific">Sphingosinicella soli</name>
    <dbReference type="NCBI Taxonomy" id="333708"/>
    <lineage>
        <taxon>Bacteria</taxon>
        <taxon>Pseudomonadati</taxon>
        <taxon>Pseudomonadota</taxon>
        <taxon>Alphaproteobacteria</taxon>
        <taxon>Sphingomonadales</taxon>
        <taxon>Sphingosinicellaceae</taxon>
        <taxon>Sphingosinicella</taxon>
    </lineage>
</organism>
<dbReference type="Gene3D" id="1.10.10.10">
    <property type="entry name" value="Winged helix-like DNA-binding domain superfamily/Winged helix DNA-binding domain"/>
    <property type="match status" value="1"/>
</dbReference>
<dbReference type="InterPro" id="IPR036388">
    <property type="entry name" value="WH-like_DNA-bd_sf"/>
</dbReference>
<proteinExistence type="inferred from homology"/>
<evidence type="ECO:0000256" key="1">
    <source>
        <dbReference type="ARBA" id="ARBA00010641"/>
    </source>
</evidence>
<dbReference type="InterPro" id="IPR039425">
    <property type="entry name" value="RNA_pol_sigma-70-like"/>
</dbReference>
<evidence type="ECO:0000313" key="9">
    <source>
        <dbReference type="EMBL" id="MBB4632651.1"/>
    </source>
</evidence>
<feature type="region of interest" description="Disordered" evidence="6">
    <location>
        <begin position="176"/>
        <end position="197"/>
    </location>
</feature>
<dbReference type="GO" id="GO:0016987">
    <property type="term" value="F:sigma factor activity"/>
    <property type="evidence" value="ECO:0007669"/>
    <property type="project" value="UniProtKB-KW"/>
</dbReference>
<feature type="domain" description="RNA polymerase sigma-70 region 2" evidence="7">
    <location>
        <begin position="19"/>
        <end position="79"/>
    </location>
</feature>
<dbReference type="InterPro" id="IPR013325">
    <property type="entry name" value="RNA_pol_sigma_r2"/>
</dbReference>
<keyword evidence="3" id="KW-0731">Sigma factor</keyword>
<dbReference type="Proteomes" id="UP000566324">
    <property type="component" value="Unassembled WGS sequence"/>
</dbReference>
<dbReference type="EMBL" id="JACHNZ010000025">
    <property type="protein sequence ID" value="MBB4632651.1"/>
    <property type="molecule type" value="Genomic_DNA"/>
</dbReference>
<dbReference type="Gene3D" id="1.10.1740.10">
    <property type="match status" value="1"/>
</dbReference>
<dbReference type="GO" id="GO:0006352">
    <property type="term" value="P:DNA-templated transcription initiation"/>
    <property type="evidence" value="ECO:0007669"/>
    <property type="project" value="InterPro"/>
</dbReference>
<gene>
    <name evidence="9" type="ORF">GGQ98_002278</name>
</gene>
<dbReference type="InterPro" id="IPR007627">
    <property type="entry name" value="RNA_pol_sigma70_r2"/>
</dbReference>
<keyword evidence="2" id="KW-0805">Transcription regulation</keyword>
<evidence type="ECO:0000313" key="10">
    <source>
        <dbReference type="Proteomes" id="UP000566324"/>
    </source>
</evidence>
<comment type="caution">
    <text evidence="9">The sequence shown here is derived from an EMBL/GenBank/DDBJ whole genome shotgun (WGS) entry which is preliminary data.</text>
</comment>
<dbReference type="PANTHER" id="PTHR43133">
    <property type="entry name" value="RNA POLYMERASE ECF-TYPE SIGMA FACTO"/>
    <property type="match status" value="1"/>
</dbReference>
<dbReference type="InterPro" id="IPR013324">
    <property type="entry name" value="RNA_pol_sigma_r3/r4-like"/>
</dbReference>
<dbReference type="GO" id="GO:0003677">
    <property type="term" value="F:DNA binding"/>
    <property type="evidence" value="ECO:0007669"/>
    <property type="project" value="InterPro"/>
</dbReference>
<dbReference type="AlphaFoldDB" id="A0A7W7B292"/>
<name>A0A7W7B292_9SPHN</name>
<comment type="similarity">
    <text evidence="1">Belongs to the sigma-70 factor family. ECF subfamily.</text>
</comment>
<protein>
    <submittedName>
        <fullName evidence="9">RNA polymerase sigma-70 factor (ECF subfamily)</fullName>
    </submittedName>
</protein>
<feature type="domain" description="RNA polymerase sigma factor 70 region 4 type 2" evidence="8">
    <location>
        <begin position="113"/>
        <end position="162"/>
    </location>
</feature>
<dbReference type="SUPFAM" id="SSF88659">
    <property type="entry name" value="Sigma3 and sigma4 domains of RNA polymerase sigma factors"/>
    <property type="match status" value="1"/>
</dbReference>
<dbReference type="Pfam" id="PF08281">
    <property type="entry name" value="Sigma70_r4_2"/>
    <property type="match status" value="1"/>
</dbReference>
<evidence type="ECO:0000256" key="2">
    <source>
        <dbReference type="ARBA" id="ARBA00023015"/>
    </source>
</evidence>
<reference evidence="9 10" key="1">
    <citation type="submission" date="2020-08" db="EMBL/GenBank/DDBJ databases">
        <title>Genomic Encyclopedia of Type Strains, Phase IV (KMG-IV): sequencing the most valuable type-strain genomes for metagenomic binning, comparative biology and taxonomic classification.</title>
        <authorList>
            <person name="Goeker M."/>
        </authorList>
    </citation>
    <scope>NUCLEOTIDE SEQUENCE [LARGE SCALE GENOMIC DNA]</scope>
    <source>
        <strain evidence="9 10">DSM 17328</strain>
    </source>
</reference>
<dbReference type="PANTHER" id="PTHR43133:SF63">
    <property type="entry name" value="RNA POLYMERASE SIGMA FACTOR FECI-RELATED"/>
    <property type="match status" value="1"/>
</dbReference>
<evidence type="ECO:0000259" key="8">
    <source>
        <dbReference type="Pfam" id="PF08281"/>
    </source>
</evidence>
<dbReference type="Pfam" id="PF04542">
    <property type="entry name" value="Sigma70_r2"/>
    <property type="match status" value="1"/>
</dbReference>
<keyword evidence="4" id="KW-0804">Transcription</keyword>
<keyword evidence="10" id="KW-1185">Reference proteome</keyword>
<evidence type="ECO:0000256" key="5">
    <source>
        <dbReference type="SAM" id="Coils"/>
    </source>
</evidence>
<evidence type="ECO:0000256" key="4">
    <source>
        <dbReference type="ARBA" id="ARBA00023163"/>
    </source>
</evidence>
<evidence type="ECO:0000256" key="6">
    <source>
        <dbReference type="SAM" id="MobiDB-lite"/>
    </source>
</evidence>
<dbReference type="InterPro" id="IPR013249">
    <property type="entry name" value="RNA_pol_sigma70_r4_t2"/>
</dbReference>
<dbReference type="RefSeq" id="WP_184069547.1">
    <property type="nucleotide sequence ID" value="NZ_JACHNZ010000025.1"/>
</dbReference>
<feature type="coiled-coil region" evidence="5">
    <location>
        <begin position="102"/>
        <end position="132"/>
    </location>
</feature>